<evidence type="ECO:0000313" key="3">
    <source>
        <dbReference type="Proteomes" id="UP000238362"/>
    </source>
</evidence>
<evidence type="ECO:0000313" key="2">
    <source>
        <dbReference type="EMBL" id="PRX51166.1"/>
    </source>
</evidence>
<accession>A0A2T0M363</accession>
<dbReference type="AlphaFoldDB" id="A0A2T0M363"/>
<evidence type="ECO:0000259" key="1">
    <source>
        <dbReference type="Pfam" id="PF04149"/>
    </source>
</evidence>
<dbReference type="Pfam" id="PF04149">
    <property type="entry name" value="DUF397"/>
    <property type="match status" value="1"/>
</dbReference>
<reference evidence="2 3" key="1">
    <citation type="submission" date="2018-03" db="EMBL/GenBank/DDBJ databases">
        <title>Genomic Encyclopedia of Type Strains, Phase III (KMG-III): the genomes of soil and plant-associated and newly described type strains.</title>
        <authorList>
            <person name="Whitman W."/>
        </authorList>
    </citation>
    <scope>NUCLEOTIDE SEQUENCE [LARGE SCALE GENOMIC DNA]</scope>
    <source>
        <strain evidence="2 3">CGMCC 4.7125</strain>
    </source>
</reference>
<organism evidence="2 3">
    <name type="scientific">Prauserella shujinwangii</name>
    <dbReference type="NCBI Taxonomy" id="1453103"/>
    <lineage>
        <taxon>Bacteria</taxon>
        <taxon>Bacillati</taxon>
        <taxon>Actinomycetota</taxon>
        <taxon>Actinomycetes</taxon>
        <taxon>Pseudonocardiales</taxon>
        <taxon>Pseudonocardiaceae</taxon>
        <taxon>Prauserella</taxon>
    </lineage>
</organism>
<feature type="domain" description="DUF397" evidence="1">
    <location>
        <begin position="10"/>
        <end position="62"/>
    </location>
</feature>
<dbReference type="RefSeq" id="WP_106176671.1">
    <property type="nucleotide sequence ID" value="NZ_PVNH01000001.1"/>
</dbReference>
<dbReference type="InterPro" id="IPR007278">
    <property type="entry name" value="DUF397"/>
</dbReference>
<gene>
    <name evidence="2" type="ORF">B0I33_101319</name>
</gene>
<proteinExistence type="predicted"/>
<sequence>MVAEADLSGLQWRKSTYSGGGNDCVEVAFTVDGAAVRDSKNPAAGALRIPAAHWDALLAAARTGELDPH</sequence>
<name>A0A2T0M363_9PSEU</name>
<keyword evidence="3" id="KW-1185">Reference proteome</keyword>
<comment type="caution">
    <text evidence="2">The sequence shown here is derived from an EMBL/GenBank/DDBJ whole genome shotgun (WGS) entry which is preliminary data.</text>
</comment>
<dbReference type="EMBL" id="PVNH01000001">
    <property type="protein sequence ID" value="PRX51166.1"/>
    <property type="molecule type" value="Genomic_DNA"/>
</dbReference>
<dbReference type="Proteomes" id="UP000238362">
    <property type="component" value="Unassembled WGS sequence"/>
</dbReference>
<protein>
    <submittedName>
        <fullName evidence="2">Uncharacterized protein DUF397</fullName>
    </submittedName>
</protein>
<dbReference type="OrthoDB" id="3430276at2"/>